<evidence type="ECO:0000256" key="3">
    <source>
        <dbReference type="ARBA" id="ARBA00022603"/>
    </source>
</evidence>
<dbReference type="InParanoid" id="A0A1Q3CXR3"/>
<feature type="binding site" evidence="8">
    <location>
        <position position="139"/>
    </location>
    <ligand>
        <name>S-adenosyl-L-methionine</name>
        <dbReference type="ChEBI" id="CHEBI:59789"/>
    </ligand>
</feature>
<dbReference type="Gene3D" id="3.40.50.150">
    <property type="entry name" value="Vaccinia Virus protein VP39"/>
    <property type="match status" value="1"/>
</dbReference>
<dbReference type="GO" id="GO:0160107">
    <property type="term" value="F:tRNA (adenine(58)-N1)-methyltransferase activity"/>
    <property type="evidence" value="ECO:0007669"/>
    <property type="project" value="UniProtKB-EC"/>
</dbReference>
<accession>A0A1Q3CXR3</accession>
<evidence type="ECO:0000256" key="6">
    <source>
        <dbReference type="ARBA" id="ARBA00022694"/>
    </source>
</evidence>
<dbReference type="PIRSF" id="PIRSF017269">
    <property type="entry name" value="GCD14"/>
    <property type="match status" value="1"/>
</dbReference>
<evidence type="ECO:0000259" key="9">
    <source>
        <dbReference type="Pfam" id="PF08704"/>
    </source>
</evidence>
<proteinExistence type="predicted"/>
<dbReference type="SUPFAM" id="SSF53335">
    <property type="entry name" value="S-adenosyl-L-methionine-dependent methyltransferases"/>
    <property type="match status" value="1"/>
</dbReference>
<evidence type="ECO:0000256" key="5">
    <source>
        <dbReference type="ARBA" id="ARBA00022691"/>
    </source>
</evidence>
<dbReference type="InterPro" id="IPR049470">
    <property type="entry name" value="TRM61_C"/>
</dbReference>
<dbReference type="FunFam" id="3.40.50.150:FF:000227">
    <property type="entry name" value="tRNA (adenine(58)-N(1))-methyltransferase"/>
    <property type="match status" value="1"/>
</dbReference>
<evidence type="ECO:0000313" key="10">
    <source>
        <dbReference type="EMBL" id="GAV84843.1"/>
    </source>
</evidence>
<keyword evidence="3" id="KW-0489">Methyltransferase</keyword>
<dbReference type="GO" id="GO:0005634">
    <property type="term" value="C:nucleus"/>
    <property type="evidence" value="ECO:0007669"/>
    <property type="project" value="UniProtKB-SubCell"/>
</dbReference>
<evidence type="ECO:0000313" key="11">
    <source>
        <dbReference type="Proteomes" id="UP000187406"/>
    </source>
</evidence>
<reference evidence="11" key="1">
    <citation type="submission" date="2016-04" db="EMBL/GenBank/DDBJ databases">
        <title>Cephalotus genome sequencing.</title>
        <authorList>
            <person name="Fukushima K."/>
            <person name="Hasebe M."/>
            <person name="Fang X."/>
        </authorList>
    </citation>
    <scope>NUCLEOTIDE SEQUENCE [LARGE SCALE GENOMIC DNA]</scope>
    <source>
        <strain evidence="11">cv. St1</strain>
    </source>
</reference>
<evidence type="ECO:0000256" key="4">
    <source>
        <dbReference type="ARBA" id="ARBA00022679"/>
    </source>
</evidence>
<dbReference type="PANTHER" id="PTHR12133">
    <property type="entry name" value="TRNA (ADENINE(58)-N(1))-METHYLTRANSFERASE"/>
    <property type="match status" value="1"/>
</dbReference>
<dbReference type="OrthoDB" id="1925287at2759"/>
<dbReference type="AlphaFoldDB" id="A0A1Q3CXR3"/>
<dbReference type="GO" id="GO:0031515">
    <property type="term" value="C:tRNA (m1A) methyltransferase complex"/>
    <property type="evidence" value="ECO:0007669"/>
    <property type="project" value="InterPro"/>
</dbReference>
<keyword evidence="11" id="KW-1185">Reference proteome</keyword>
<keyword evidence="4" id="KW-0808">Transferase</keyword>
<evidence type="ECO:0000256" key="1">
    <source>
        <dbReference type="ARBA" id="ARBA00004123"/>
    </source>
</evidence>
<gene>
    <name evidence="10" type="ORF">CFOL_v3_28285</name>
</gene>
<dbReference type="EMBL" id="BDDD01003384">
    <property type="protein sequence ID" value="GAV84843.1"/>
    <property type="molecule type" value="Genomic_DNA"/>
</dbReference>
<organism evidence="10 11">
    <name type="scientific">Cephalotus follicularis</name>
    <name type="common">Albany pitcher plant</name>
    <dbReference type="NCBI Taxonomy" id="3775"/>
    <lineage>
        <taxon>Eukaryota</taxon>
        <taxon>Viridiplantae</taxon>
        <taxon>Streptophyta</taxon>
        <taxon>Embryophyta</taxon>
        <taxon>Tracheophyta</taxon>
        <taxon>Spermatophyta</taxon>
        <taxon>Magnoliopsida</taxon>
        <taxon>eudicotyledons</taxon>
        <taxon>Gunneridae</taxon>
        <taxon>Pentapetalae</taxon>
        <taxon>rosids</taxon>
        <taxon>fabids</taxon>
        <taxon>Oxalidales</taxon>
        <taxon>Cephalotaceae</taxon>
        <taxon>Cephalotus</taxon>
    </lineage>
</organism>
<dbReference type="PROSITE" id="PS51620">
    <property type="entry name" value="SAM_TRM61"/>
    <property type="match status" value="1"/>
</dbReference>
<comment type="caution">
    <text evidence="10">The sequence shown here is derived from an EMBL/GenBank/DDBJ whole genome shotgun (WGS) entry which is preliminary data.</text>
</comment>
<dbReference type="Proteomes" id="UP000187406">
    <property type="component" value="Unassembled WGS sequence"/>
</dbReference>
<dbReference type="FunCoup" id="A0A1Q3CXR3">
    <property type="interactions" value="1886"/>
</dbReference>
<dbReference type="GO" id="GO:0030488">
    <property type="term" value="P:tRNA methylation"/>
    <property type="evidence" value="ECO:0007669"/>
    <property type="project" value="InterPro"/>
</dbReference>
<dbReference type="Gene3D" id="3.10.330.20">
    <property type="match status" value="1"/>
</dbReference>
<feature type="domain" description="tRNA (adenine(58)-N(1))-methyltransferase catalytic subunit TRM61 C-terminal" evidence="9">
    <location>
        <begin position="69"/>
        <end position="302"/>
    </location>
</feature>
<dbReference type="PANTHER" id="PTHR12133:SF2">
    <property type="entry name" value="TRNA (ADENINE(58)-N(1))-METHYLTRANSFERASE CATALYTIC SUBUNIT TRMT61A"/>
    <property type="match status" value="1"/>
</dbReference>
<keyword evidence="5 8" id="KW-0949">S-adenosyl-L-methionine</keyword>
<dbReference type="InterPro" id="IPR014816">
    <property type="entry name" value="tRNA_MeTrfase_Gcd14"/>
</dbReference>
<evidence type="ECO:0000256" key="8">
    <source>
        <dbReference type="PIRSR" id="PIRSR017269-1"/>
    </source>
</evidence>
<dbReference type="EC" id="2.1.1.220" evidence="2"/>
<evidence type="ECO:0000256" key="7">
    <source>
        <dbReference type="ARBA" id="ARBA00023242"/>
    </source>
</evidence>
<feature type="non-terminal residue" evidence="10">
    <location>
        <position position="306"/>
    </location>
</feature>
<keyword evidence="6" id="KW-0819">tRNA processing</keyword>
<sequence length="306" mass="33990">MLVDPTKGISLTRCIRVGDLVVAYERHDTMKAVKVCDSLVLQNRFGVFKHLDWIGNPFGTKVFSKKGRFVYILAPTPELWTLVLSQRTQILYIADISFVIMYLEIVPGCLVFESGTGIGSLTTSLSRAVAPTGHVCTFDFHEQRVASAREDFERVGVSHLITVGVRVQGEGFPDEFSGRAHSVFLDLSQPWLAIPLAGKMLKPDGILCSFSPCIEQVQRSCETLRSSFTGLVEVLLSTYEVREEKINCFQGYEGGSLVCPPCKKKQRPSEGSNVQKNLCSPVVMARPSGEDRDHTGYMTFARLRCL</sequence>
<keyword evidence="7" id="KW-0539">Nucleus</keyword>
<protein>
    <recommendedName>
        <fullName evidence="2">tRNA (adenine(58)-N(1))-methyltransferase</fullName>
        <ecNumber evidence="2">2.1.1.220</ecNumber>
    </recommendedName>
</protein>
<dbReference type="STRING" id="3775.A0A1Q3CXR3"/>
<dbReference type="Pfam" id="PF08704">
    <property type="entry name" value="GCD14"/>
    <property type="match status" value="1"/>
</dbReference>
<name>A0A1Q3CXR3_CEPFO</name>
<dbReference type="InterPro" id="IPR029063">
    <property type="entry name" value="SAM-dependent_MTases_sf"/>
</dbReference>
<comment type="subcellular location">
    <subcellularLocation>
        <location evidence="1">Nucleus</location>
    </subcellularLocation>
</comment>
<evidence type="ECO:0000256" key="2">
    <source>
        <dbReference type="ARBA" id="ARBA00012796"/>
    </source>
</evidence>
<feature type="binding site" evidence="8">
    <location>
        <position position="186"/>
    </location>
    <ligand>
        <name>S-adenosyl-L-methionine</name>
        <dbReference type="ChEBI" id="CHEBI:59789"/>
    </ligand>
</feature>